<evidence type="ECO:0000313" key="8">
    <source>
        <dbReference type="Proteomes" id="UP000016931"/>
    </source>
</evidence>
<dbReference type="GO" id="GO:0005777">
    <property type="term" value="C:peroxisome"/>
    <property type="evidence" value="ECO:0007669"/>
    <property type="project" value="TreeGrafter"/>
</dbReference>
<dbReference type="InterPro" id="IPR001853">
    <property type="entry name" value="DSBA-like_thioredoxin_dom"/>
</dbReference>
<protein>
    <recommendedName>
        <fullName evidence="4">Glutathione S-transferase kappa</fullName>
        <ecNumber evidence="4">2.5.1.18</ecNumber>
    </recommendedName>
</protein>
<dbReference type="GO" id="GO:0005739">
    <property type="term" value="C:mitochondrion"/>
    <property type="evidence" value="ECO:0007669"/>
    <property type="project" value="TreeGrafter"/>
</dbReference>
<evidence type="ECO:0000256" key="4">
    <source>
        <dbReference type="PIRNR" id="PIRNR006386"/>
    </source>
</evidence>
<dbReference type="PANTHER" id="PTHR42943">
    <property type="entry name" value="GLUTATHIONE S-TRANSFERASE KAPPA"/>
    <property type="match status" value="1"/>
</dbReference>
<evidence type="ECO:0000256" key="1">
    <source>
        <dbReference type="ARBA" id="ARBA00006494"/>
    </source>
</evidence>
<dbReference type="InterPro" id="IPR051924">
    <property type="entry name" value="GST_Kappa/NadH"/>
</dbReference>
<dbReference type="HOGENOM" id="CLU_069253_1_4_1"/>
<organism evidence="7 8">
    <name type="scientific">Sphaerulina musiva (strain SO2202)</name>
    <name type="common">Poplar stem canker fungus</name>
    <name type="synonym">Septoria musiva</name>
    <dbReference type="NCBI Taxonomy" id="692275"/>
    <lineage>
        <taxon>Eukaryota</taxon>
        <taxon>Fungi</taxon>
        <taxon>Dikarya</taxon>
        <taxon>Ascomycota</taxon>
        <taxon>Pezizomycotina</taxon>
        <taxon>Dothideomycetes</taxon>
        <taxon>Dothideomycetidae</taxon>
        <taxon>Mycosphaerellales</taxon>
        <taxon>Mycosphaerellaceae</taxon>
        <taxon>Sphaerulina</taxon>
    </lineage>
</organism>
<gene>
    <name evidence="7" type="ORF">SEPMUDRAFT_70826</name>
</gene>
<dbReference type="eggNOG" id="ENOG502S5GX">
    <property type="taxonomic scope" value="Eukaryota"/>
</dbReference>
<dbReference type="SUPFAM" id="SSF52833">
    <property type="entry name" value="Thioredoxin-like"/>
    <property type="match status" value="1"/>
</dbReference>
<feature type="active site" description="Nucleophile" evidence="5">
    <location>
        <position position="17"/>
    </location>
</feature>
<dbReference type="EMBL" id="KB456268">
    <property type="protein sequence ID" value="EMF09902.1"/>
    <property type="molecule type" value="Genomic_DNA"/>
</dbReference>
<dbReference type="STRING" id="692275.M3CBW2"/>
<keyword evidence="2 4" id="KW-0808">Transferase</keyword>
<proteinExistence type="inferred from homology"/>
<dbReference type="Proteomes" id="UP000016931">
    <property type="component" value="Unassembled WGS sequence"/>
</dbReference>
<dbReference type="Pfam" id="PF01323">
    <property type="entry name" value="DSBA"/>
    <property type="match status" value="1"/>
</dbReference>
<dbReference type="GO" id="GO:0006749">
    <property type="term" value="P:glutathione metabolic process"/>
    <property type="evidence" value="ECO:0007669"/>
    <property type="project" value="TreeGrafter"/>
</dbReference>
<dbReference type="AlphaFoldDB" id="M3CBW2"/>
<evidence type="ECO:0000313" key="7">
    <source>
        <dbReference type="EMBL" id="EMF09902.1"/>
    </source>
</evidence>
<evidence type="ECO:0000256" key="5">
    <source>
        <dbReference type="PIRSR" id="PIRSR006386-1"/>
    </source>
</evidence>
<dbReference type="InterPro" id="IPR036249">
    <property type="entry name" value="Thioredoxin-like_sf"/>
</dbReference>
<dbReference type="Gene3D" id="3.40.30.10">
    <property type="entry name" value="Glutaredoxin"/>
    <property type="match status" value="1"/>
</dbReference>
<comment type="catalytic activity">
    <reaction evidence="3 4">
        <text>RX + glutathione = an S-substituted glutathione + a halide anion + H(+)</text>
        <dbReference type="Rhea" id="RHEA:16437"/>
        <dbReference type="ChEBI" id="CHEBI:15378"/>
        <dbReference type="ChEBI" id="CHEBI:16042"/>
        <dbReference type="ChEBI" id="CHEBI:17792"/>
        <dbReference type="ChEBI" id="CHEBI:57925"/>
        <dbReference type="ChEBI" id="CHEBI:90779"/>
        <dbReference type="EC" id="2.5.1.18"/>
    </reaction>
</comment>
<accession>M3CBW2</accession>
<dbReference type="EC" id="2.5.1.18" evidence="4"/>
<dbReference type="OrthoDB" id="4664297at2759"/>
<name>M3CBW2_SPHMS</name>
<dbReference type="PIRSF" id="PIRSF006386">
    <property type="entry name" value="HCCAis_GSTk"/>
    <property type="match status" value="1"/>
</dbReference>
<evidence type="ECO:0000256" key="2">
    <source>
        <dbReference type="ARBA" id="ARBA00022679"/>
    </source>
</evidence>
<dbReference type="GeneID" id="27907052"/>
<reference evidence="7 8" key="1">
    <citation type="journal article" date="2012" name="PLoS Pathog.">
        <title>Diverse lifestyles and strategies of plant pathogenesis encoded in the genomes of eighteen Dothideomycetes fungi.</title>
        <authorList>
            <person name="Ohm R.A."/>
            <person name="Feau N."/>
            <person name="Henrissat B."/>
            <person name="Schoch C.L."/>
            <person name="Horwitz B.A."/>
            <person name="Barry K.W."/>
            <person name="Condon B.J."/>
            <person name="Copeland A.C."/>
            <person name="Dhillon B."/>
            <person name="Glaser F."/>
            <person name="Hesse C.N."/>
            <person name="Kosti I."/>
            <person name="LaButti K."/>
            <person name="Lindquist E.A."/>
            <person name="Lucas S."/>
            <person name="Salamov A.A."/>
            <person name="Bradshaw R.E."/>
            <person name="Ciuffetti L."/>
            <person name="Hamelin R.C."/>
            <person name="Kema G.H.J."/>
            <person name="Lawrence C."/>
            <person name="Scott J.A."/>
            <person name="Spatafora J.W."/>
            <person name="Turgeon B.G."/>
            <person name="de Wit P.J.G.M."/>
            <person name="Zhong S."/>
            <person name="Goodwin S.B."/>
            <person name="Grigoriev I.V."/>
        </authorList>
    </citation>
    <scope>NUCLEOTIDE SEQUENCE [LARGE SCALE GENOMIC DNA]</scope>
    <source>
        <strain evidence="7 8">SO2202</strain>
    </source>
</reference>
<dbReference type="GO" id="GO:0004602">
    <property type="term" value="F:glutathione peroxidase activity"/>
    <property type="evidence" value="ECO:0007669"/>
    <property type="project" value="TreeGrafter"/>
</dbReference>
<dbReference type="OMA" id="ECTNSKG"/>
<comment type="similarity">
    <text evidence="1 4">Belongs to the GST superfamily. Kappa family.</text>
</comment>
<evidence type="ECO:0000259" key="6">
    <source>
        <dbReference type="Pfam" id="PF01323"/>
    </source>
</evidence>
<dbReference type="PANTHER" id="PTHR42943:SF2">
    <property type="entry name" value="GLUTATHIONE S-TRANSFERASE KAPPA 1"/>
    <property type="match status" value="1"/>
</dbReference>
<evidence type="ECO:0000256" key="3">
    <source>
        <dbReference type="ARBA" id="ARBA00047960"/>
    </source>
</evidence>
<sequence>MADSKGKKLTLYVDVISPFGYMAYWLTRHSPAFTSIPTTYIPILLGGLMSQTKNSPPLTITNKREWIETERLRTSKSLQIPMMQTFPEKFPVPTTNVQRLLCYLYLKQQEQEQSNGKEKQKKKENFIKSLDAFFQACWVQGKTSEINTEVVIEEILHSIFENDGAKVREILQGMNSEAAKTKLRENTNEAFRSGAFGLPWFVAENATTGEREGFWGVDSVGKVLECLGVEVQGEGGRYKTML</sequence>
<keyword evidence="8" id="KW-1185">Reference proteome</keyword>
<dbReference type="InterPro" id="IPR014440">
    <property type="entry name" value="HCCAis_GSTk"/>
</dbReference>
<dbReference type="FunFam" id="3.40.30.10:FF:000096">
    <property type="entry name" value="Glutathione S-transferase kappa"/>
    <property type="match status" value="1"/>
</dbReference>
<feature type="domain" description="DSBA-like thioredoxin" evidence="6">
    <location>
        <begin position="9"/>
        <end position="223"/>
    </location>
</feature>
<dbReference type="GO" id="GO:0004364">
    <property type="term" value="F:glutathione transferase activity"/>
    <property type="evidence" value="ECO:0007669"/>
    <property type="project" value="UniProtKB-UniRule"/>
</dbReference>
<dbReference type="RefSeq" id="XP_016758023.1">
    <property type="nucleotide sequence ID" value="XM_016909915.1"/>
</dbReference>